<accession>A0A9X7G0X7</accession>
<sequence>MQQNPAAYEGIPAHVVGRNSTLGKTVRERGKPRLSQPFRIGKPFMKGASELRYHRDGPGYRWVQVDPRIDTRASFYVIQRQFYGRCMEEVTDGHVDVHVHDCDSAFLFWGDQVDGAGLICEVEIEGERHLVSSPASIFIPAGLLHTYRYVYGRGTYTNIVLAPHYNESLLEHIPVTST</sequence>
<protein>
    <recommendedName>
        <fullName evidence="3">2-isopropylmalate synthase</fullName>
    </recommendedName>
</protein>
<proteinExistence type="predicted"/>
<evidence type="ECO:0008006" key="3">
    <source>
        <dbReference type="Google" id="ProtNLM"/>
    </source>
</evidence>
<dbReference type="AlphaFoldDB" id="A0A9X7G0X7"/>
<comment type="caution">
    <text evidence="1">The sequence shown here is derived from an EMBL/GenBank/DDBJ whole genome shotgun (WGS) entry which is preliminary data.</text>
</comment>
<evidence type="ECO:0000313" key="1">
    <source>
        <dbReference type="EMBL" id="PFT87808.1"/>
    </source>
</evidence>
<name>A0A9X7G0X7_BACTU</name>
<dbReference type="Proteomes" id="UP000225910">
    <property type="component" value="Unassembled WGS sequence"/>
</dbReference>
<dbReference type="EMBL" id="NVCU01000174">
    <property type="protein sequence ID" value="PFT87808.1"/>
    <property type="molecule type" value="Genomic_DNA"/>
</dbReference>
<gene>
    <name evidence="1" type="ORF">COK81_19690</name>
</gene>
<organism evidence="1 2">
    <name type="scientific">Bacillus thuringiensis</name>
    <dbReference type="NCBI Taxonomy" id="1428"/>
    <lineage>
        <taxon>Bacteria</taxon>
        <taxon>Bacillati</taxon>
        <taxon>Bacillota</taxon>
        <taxon>Bacilli</taxon>
        <taxon>Bacillales</taxon>
        <taxon>Bacillaceae</taxon>
        <taxon>Bacillus</taxon>
        <taxon>Bacillus cereus group</taxon>
    </lineage>
</organism>
<reference evidence="1 2" key="1">
    <citation type="submission" date="2017-09" db="EMBL/GenBank/DDBJ databases">
        <title>Large-scale bioinformatics analysis of Bacillus genomes uncovers conserved roles of natural products in bacterial physiology.</title>
        <authorList>
            <consortium name="Agbiome Team Llc"/>
            <person name="Bleich R.M."/>
            <person name="Grubbs K.J."/>
            <person name="Santa Maria K.C."/>
            <person name="Allen S.E."/>
            <person name="Farag S."/>
            <person name="Shank E.A."/>
            <person name="Bowers A."/>
        </authorList>
    </citation>
    <scope>NUCLEOTIDE SEQUENCE [LARGE SCALE GENOMIC DNA]</scope>
    <source>
        <strain evidence="1 2">AFS064137</strain>
    </source>
</reference>
<evidence type="ECO:0000313" key="2">
    <source>
        <dbReference type="Proteomes" id="UP000225910"/>
    </source>
</evidence>